<dbReference type="InterPro" id="IPR043128">
    <property type="entry name" value="Rev_trsase/Diguanyl_cyclase"/>
</dbReference>
<dbReference type="AlphaFoldDB" id="A0A7D9IY91"/>
<dbReference type="InterPro" id="IPR012337">
    <property type="entry name" value="RNaseH-like_sf"/>
</dbReference>
<dbReference type="InterPro" id="IPR000477">
    <property type="entry name" value="RT_dom"/>
</dbReference>
<dbReference type="PANTHER" id="PTHR37984">
    <property type="entry name" value="PROTEIN CBG26694"/>
    <property type="match status" value="1"/>
</dbReference>
<dbReference type="InterPro" id="IPR050951">
    <property type="entry name" value="Retrovirus_Pol_polyprotein"/>
</dbReference>
<reference evidence="10" key="1">
    <citation type="submission" date="2020-04" db="EMBL/GenBank/DDBJ databases">
        <authorList>
            <person name="Alioto T."/>
            <person name="Alioto T."/>
            <person name="Gomez Garrido J."/>
        </authorList>
    </citation>
    <scope>NUCLEOTIDE SEQUENCE</scope>
    <source>
        <strain evidence="10">A484AB</strain>
    </source>
</reference>
<dbReference type="Pfam" id="PF00078">
    <property type="entry name" value="RVT_1"/>
    <property type="match status" value="1"/>
</dbReference>
<dbReference type="GO" id="GO:0016787">
    <property type="term" value="F:hydrolase activity"/>
    <property type="evidence" value="ECO:0007669"/>
    <property type="project" value="UniProtKB-KW"/>
</dbReference>
<keyword evidence="1" id="KW-0808">Transferase</keyword>
<gene>
    <name evidence="10" type="ORF">PACLA_8A081439</name>
</gene>
<evidence type="ECO:0000313" key="10">
    <source>
        <dbReference type="EMBL" id="CAB4016258.1"/>
    </source>
</evidence>
<dbReference type="Proteomes" id="UP001152795">
    <property type="component" value="Unassembled WGS sequence"/>
</dbReference>
<evidence type="ECO:0000256" key="2">
    <source>
        <dbReference type="ARBA" id="ARBA00022695"/>
    </source>
</evidence>
<dbReference type="Pfam" id="PF17917">
    <property type="entry name" value="RT_RNaseH"/>
    <property type="match status" value="1"/>
</dbReference>
<feature type="domain" description="Integrase zinc-binding" evidence="9">
    <location>
        <begin position="395"/>
        <end position="448"/>
    </location>
</feature>
<dbReference type="Pfam" id="PF17921">
    <property type="entry name" value="Integrase_H2C2"/>
    <property type="match status" value="1"/>
</dbReference>
<keyword evidence="6" id="KW-0695">RNA-directed DNA polymerase</keyword>
<feature type="domain" description="Reverse transcriptase RNase H-like" evidence="8">
    <location>
        <begin position="189"/>
        <end position="283"/>
    </location>
</feature>
<evidence type="ECO:0000259" key="9">
    <source>
        <dbReference type="Pfam" id="PF17921"/>
    </source>
</evidence>
<evidence type="ECO:0000256" key="1">
    <source>
        <dbReference type="ARBA" id="ARBA00022679"/>
    </source>
</evidence>
<evidence type="ECO:0000256" key="3">
    <source>
        <dbReference type="ARBA" id="ARBA00022722"/>
    </source>
</evidence>
<dbReference type="Gene3D" id="3.10.10.10">
    <property type="entry name" value="HIV Type 1 Reverse Transcriptase, subunit A, domain 1"/>
    <property type="match status" value="1"/>
</dbReference>
<dbReference type="CDD" id="cd09274">
    <property type="entry name" value="RNase_HI_RT_Ty3"/>
    <property type="match status" value="1"/>
</dbReference>
<dbReference type="GO" id="GO:0003964">
    <property type="term" value="F:RNA-directed DNA polymerase activity"/>
    <property type="evidence" value="ECO:0007669"/>
    <property type="project" value="UniProtKB-KW"/>
</dbReference>
<keyword evidence="11" id="KW-1185">Reference proteome</keyword>
<dbReference type="EMBL" id="CACRXK020009045">
    <property type="protein sequence ID" value="CAB4016258.1"/>
    <property type="molecule type" value="Genomic_DNA"/>
</dbReference>
<proteinExistence type="predicted"/>
<dbReference type="CDD" id="cd01647">
    <property type="entry name" value="RT_LTR"/>
    <property type="match status" value="1"/>
</dbReference>
<evidence type="ECO:0000313" key="11">
    <source>
        <dbReference type="Proteomes" id="UP001152795"/>
    </source>
</evidence>
<dbReference type="SUPFAM" id="SSF56672">
    <property type="entry name" value="DNA/RNA polymerases"/>
    <property type="match status" value="1"/>
</dbReference>
<comment type="caution">
    <text evidence="10">The sequence shown here is derived from an EMBL/GenBank/DDBJ whole genome shotgun (WGS) entry which is preliminary data.</text>
</comment>
<dbReference type="InterPro" id="IPR041588">
    <property type="entry name" value="Integrase_H2C2"/>
</dbReference>
<dbReference type="InterPro" id="IPR043502">
    <property type="entry name" value="DNA/RNA_pol_sf"/>
</dbReference>
<dbReference type="InterPro" id="IPR041373">
    <property type="entry name" value="RT_RNaseH"/>
</dbReference>
<evidence type="ECO:0000256" key="6">
    <source>
        <dbReference type="ARBA" id="ARBA00022918"/>
    </source>
</evidence>
<evidence type="ECO:0000259" key="8">
    <source>
        <dbReference type="Pfam" id="PF17917"/>
    </source>
</evidence>
<feature type="domain" description="Reverse transcriptase" evidence="7">
    <location>
        <begin position="8"/>
        <end position="129"/>
    </location>
</feature>
<keyword evidence="2" id="KW-0548">Nucleotidyltransferase</keyword>
<keyword evidence="4" id="KW-0255">Endonuclease</keyword>
<dbReference type="SUPFAM" id="SSF53098">
    <property type="entry name" value="Ribonuclease H-like"/>
    <property type="match status" value="1"/>
</dbReference>
<dbReference type="OrthoDB" id="775972at2759"/>
<dbReference type="PANTHER" id="PTHR37984:SF7">
    <property type="entry name" value="INTEGRASE CATALYTIC DOMAIN-CONTAINING PROTEIN"/>
    <property type="match status" value="1"/>
</dbReference>
<keyword evidence="3" id="KW-0540">Nuclease</keyword>
<keyword evidence="5" id="KW-0378">Hydrolase</keyword>
<name>A0A7D9IY91_PARCT</name>
<protein>
    <submittedName>
        <fullName evidence="10">Retrotransposon-like family member retr-1</fullName>
    </submittedName>
</protein>
<dbReference type="GO" id="GO:0004519">
    <property type="term" value="F:endonuclease activity"/>
    <property type="evidence" value="ECO:0007669"/>
    <property type="project" value="UniProtKB-KW"/>
</dbReference>
<dbReference type="Gene3D" id="3.30.70.270">
    <property type="match status" value="2"/>
</dbReference>
<evidence type="ECO:0000256" key="5">
    <source>
        <dbReference type="ARBA" id="ARBA00022801"/>
    </source>
</evidence>
<evidence type="ECO:0000256" key="4">
    <source>
        <dbReference type="ARBA" id="ARBA00022759"/>
    </source>
</evidence>
<organism evidence="10 11">
    <name type="scientific">Paramuricea clavata</name>
    <name type="common">Red gorgonian</name>
    <name type="synonym">Violescent sea-whip</name>
    <dbReference type="NCBI Taxonomy" id="317549"/>
    <lineage>
        <taxon>Eukaryota</taxon>
        <taxon>Metazoa</taxon>
        <taxon>Cnidaria</taxon>
        <taxon>Anthozoa</taxon>
        <taxon>Octocorallia</taxon>
        <taxon>Malacalcyonacea</taxon>
        <taxon>Plexauridae</taxon>
        <taxon>Paramuricea</taxon>
    </lineage>
</organism>
<dbReference type="FunFam" id="1.10.340.70:FF:000003">
    <property type="entry name" value="Protein CBG25708"/>
    <property type="match status" value="1"/>
</dbReference>
<evidence type="ECO:0000259" key="7">
    <source>
        <dbReference type="Pfam" id="PF00078"/>
    </source>
</evidence>
<dbReference type="Gene3D" id="1.10.340.70">
    <property type="match status" value="1"/>
</dbReference>
<sequence>MPTLDETTSQLAGAKYFTVLDATAGYWNVLLSKESSILTTFQTQFGRFCYLRMPFGICSAQEVFQKRMDRVFGELPGVHVIVDDILVSGSTREEHDERLRATLTAARRNRVKSNPKKIQKCSSDVKFFGELITKDGLTPHPSKVAAVRNMTSLQNKKELESQLGMFTYLAQYSPHLSEKTAILRELDTGKLVTVQVDASQSGLGAVLLQDGKPVAYASTQEAYAQIEKEALALVFGCEKFHHYLYGRDFDAETDHKPFEIIMRKPLQATPLRFQRMRTRLQGYNVHVKYKPGKDIPVADTLSRSVACEENPSEALDLESYVESIVKEMPVSDGKMEEIRDSTKRDEELQQLQRCVKHGWPESLKEIPALAQCYWNCRDEITEIDGIMFKGAKIIIPKPMRQEMLMRIHTGHMGIQKSKERGRDVLYWLGMAKEIEDHVSRCSTCQEYQNLPQREPLLPHCIPSRPWQMVGTDLFWWNGANYLLLVDYYSNFFEICLLSNIKSATSNRLAERTVQTVKNLLQKAKASGEDPYLSLLSYRNTPVSDAGSPAQLLMNRRLRADLPNTSKQLVPKILNRRHVQNCLTKRKIKQKHYYDRSAKARKPLHKGDQVRIYVIKLGNQQLSLTAIKLPDLTMLKRRTDVFIEEIKDI</sequence>
<accession>A0A7D9IY91</accession>